<dbReference type="PIRSF" id="PIRSF001558">
    <property type="entry name" value="GSHase"/>
    <property type="match status" value="1"/>
</dbReference>
<dbReference type="Gene3D" id="1.10.1080.10">
    <property type="entry name" value="Glutathione Synthetase, Chain A, domain 3"/>
    <property type="match status" value="1"/>
</dbReference>
<feature type="binding site" evidence="10">
    <location>
        <begin position="410"/>
        <end position="419"/>
    </location>
    <ligand>
        <name>ATP</name>
        <dbReference type="ChEBI" id="CHEBI:30616"/>
    </ligand>
</feature>
<evidence type="ECO:0000256" key="7">
    <source>
        <dbReference type="ARBA" id="ARBA00022840"/>
    </source>
</evidence>
<dbReference type="SUPFAM" id="SSF56059">
    <property type="entry name" value="Glutathione synthetase ATP-binding domain-like"/>
    <property type="match status" value="1"/>
</dbReference>
<dbReference type="PANTHER" id="PTHR11130">
    <property type="entry name" value="GLUTATHIONE SYNTHETASE"/>
    <property type="match status" value="1"/>
</dbReference>
<evidence type="ECO:0000313" key="14">
    <source>
        <dbReference type="Proteomes" id="UP000785200"/>
    </source>
</evidence>
<gene>
    <name evidence="13" type="ORF">D0Z07_3552</name>
</gene>
<evidence type="ECO:0000256" key="4">
    <source>
        <dbReference type="ARBA" id="ARBA00022684"/>
    </source>
</evidence>
<dbReference type="Gene3D" id="3.30.1490.80">
    <property type="match status" value="1"/>
</dbReference>
<dbReference type="GO" id="GO:0005829">
    <property type="term" value="C:cytosol"/>
    <property type="evidence" value="ECO:0007669"/>
    <property type="project" value="TreeGrafter"/>
</dbReference>
<dbReference type="Pfam" id="PF03199">
    <property type="entry name" value="GSH_synthase"/>
    <property type="match status" value="1"/>
</dbReference>
<evidence type="ECO:0000256" key="8">
    <source>
        <dbReference type="ARBA" id="ARBA00022842"/>
    </source>
</evidence>
<evidence type="ECO:0000256" key="1">
    <source>
        <dbReference type="ARBA" id="ARBA00004965"/>
    </source>
</evidence>
<dbReference type="Gene3D" id="3.30.1490.50">
    <property type="match status" value="1"/>
</dbReference>
<comment type="catalytic activity">
    <reaction evidence="9">
        <text>gamma-L-glutamyl-L-cysteine + glycine + ATP = glutathione + ADP + phosphate + H(+)</text>
        <dbReference type="Rhea" id="RHEA:13557"/>
        <dbReference type="ChEBI" id="CHEBI:15378"/>
        <dbReference type="ChEBI" id="CHEBI:30616"/>
        <dbReference type="ChEBI" id="CHEBI:43474"/>
        <dbReference type="ChEBI" id="CHEBI:57305"/>
        <dbReference type="ChEBI" id="CHEBI:57925"/>
        <dbReference type="ChEBI" id="CHEBI:58173"/>
        <dbReference type="ChEBI" id="CHEBI:456216"/>
        <dbReference type="EC" id="6.3.2.3"/>
    </reaction>
</comment>
<feature type="binding site" evidence="10">
    <location>
        <position position="510"/>
    </location>
    <ligand>
        <name>ATP</name>
        <dbReference type="ChEBI" id="CHEBI:30616"/>
    </ligand>
</feature>
<dbReference type="PANTHER" id="PTHR11130:SF0">
    <property type="entry name" value="GLUTATHIONE SYNTHETASE"/>
    <property type="match status" value="1"/>
</dbReference>
<keyword evidence="3 9" id="KW-0436">Ligase</keyword>
<dbReference type="GO" id="GO:0004363">
    <property type="term" value="F:glutathione synthase activity"/>
    <property type="evidence" value="ECO:0007669"/>
    <property type="project" value="UniProtKB-UniRule"/>
</dbReference>
<dbReference type="GO" id="GO:0043295">
    <property type="term" value="F:glutathione binding"/>
    <property type="evidence" value="ECO:0007669"/>
    <property type="project" value="UniProtKB-UniRule"/>
</dbReference>
<evidence type="ECO:0000313" key="13">
    <source>
        <dbReference type="EMBL" id="KAG0649950.1"/>
    </source>
</evidence>
<evidence type="ECO:0000259" key="12">
    <source>
        <dbReference type="Pfam" id="PF03199"/>
    </source>
</evidence>
<comment type="cofactor">
    <cofactor evidence="9 11">
        <name>Mg(2+)</name>
        <dbReference type="ChEBI" id="CHEBI:18420"/>
    </cofactor>
    <text evidence="9 11">Binds 1 Mg(2+) ion per subunit.</text>
</comment>
<comment type="caution">
    <text evidence="13">The sequence shown here is derived from an EMBL/GenBank/DDBJ whole genome shotgun (WGS) entry which is preliminary data.</text>
</comment>
<proteinExistence type="inferred from homology"/>
<feature type="binding site" evidence="10">
    <location>
        <position position="421"/>
    </location>
    <ligand>
        <name>ATP</name>
        <dbReference type="ChEBI" id="CHEBI:30616"/>
    </ligand>
</feature>
<sequence length="541" mass="60087">MEKLIPLAKKVTWVRQPSPRVKYPPELSEEQASTLISDIKDYQLIHGSLLKLVQSEQDNTVLSQPVGISVFPTLFPKTLFEEALALQRTYNKLYTAVAEDEDFSFRVLEGLIENDPLATCLWGIYEEVKKEGSVQDLSLGIWRNDYMLDIGGSQNELGIKQVEFNTIAVAGGTHGNRVSDMHQHLQATGAYRGAPGEQDQTIEITASSLPPNNTIQTITSGLVAAHSAYGPPKAPSMKQTCILFIVQPHNFNIADERPLEYALWSSSPPIPAYRLLFGADVLEYTTVTPSRELIYHPPSRPGLALEVSVVYFRSGFEVHEYNYVGRTARLHLERSRAIKCPNLLGHLCTFKKVQQALSRPGALKIFLRKEEVDRIEKTFTPMFPLDESKKGMEGRKIATNGKVACDYVLKPSLEGGGHNIYGSAIPEYLKGVAKEKWGGYVLMKKILPPSLNGILMSQRGIYEGSIVSELGIFGVCLWRRNEGVGQEKAEIVKELAPSWSFKTKDASVDEMSVVKGYGCFDSPVLVDLPVFAAVAGWRTKH</sequence>
<dbReference type="Gene3D" id="3.30.470.20">
    <property type="entry name" value="ATP-grasp fold, B domain"/>
    <property type="match status" value="1"/>
</dbReference>
<comment type="pathway">
    <text evidence="1 9">Sulfur metabolism; glutathione biosynthesis; glutathione from L-cysteine and L-glutamate: step 2/2.</text>
</comment>
<feature type="binding site" evidence="10">
    <location>
        <position position="351"/>
    </location>
    <ligand>
        <name>ATP</name>
        <dbReference type="ChEBI" id="CHEBI:30616"/>
    </ligand>
</feature>
<evidence type="ECO:0000256" key="11">
    <source>
        <dbReference type="PIRSR" id="PIRSR001558-2"/>
    </source>
</evidence>
<accession>A0A9P7AYG3</accession>
<keyword evidence="6 9" id="KW-0547">Nucleotide-binding</keyword>
<evidence type="ECO:0000256" key="10">
    <source>
        <dbReference type="PIRSR" id="PIRSR001558-1"/>
    </source>
</evidence>
<dbReference type="AlphaFoldDB" id="A0A9P7AYG3"/>
<dbReference type="InterPro" id="IPR014049">
    <property type="entry name" value="Glutathione_synthase_N_euk"/>
</dbReference>
<dbReference type="Pfam" id="PF03917">
    <property type="entry name" value="GSH_synth_ATP"/>
    <property type="match status" value="1"/>
</dbReference>
<dbReference type="GO" id="GO:0005524">
    <property type="term" value="F:ATP binding"/>
    <property type="evidence" value="ECO:0007669"/>
    <property type="project" value="UniProtKB-UniRule"/>
</dbReference>
<dbReference type="InterPro" id="IPR014042">
    <property type="entry name" value="Glutathione_synthase_a-hlx"/>
</dbReference>
<name>A0A9P7AYG3_9HELO</name>
<keyword evidence="14" id="KW-1185">Reference proteome</keyword>
<feature type="domain" description="Glutathione synthase substrate-binding" evidence="12">
    <location>
        <begin position="240"/>
        <end position="347"/>
    </location>
</feature>
<reference evidence="13" key="1">
    <citation type="submission" date="2019-07" db="EMBL/GenBank/DDBJ databases">
        <title>Hyphodiscus hymeniophilus genome sequencing and assembly.</title>
        <authorList>
            <person name="Kramer G."/>
            <person name="Nodwell J."/>
        </authorList>
    </citation>
    <scope>NUCLEOTIDE SEQUENCE</scope>
    <source>
        <strain evidence="13">ATCC 34498</strain>
    </source>
</reference>
<dbReference type="GO" id="GO:0000287">
    <property type="term" value="F:magnesium ion binding"/>
    <property type="evidence" value="ECO:0007669"/>
    <property type="project" value="UniProtKB-UniRule"/>
</dbReference>
<dbReference type="SUPFAM" id="SSF52440">
    <property type="entry name" value="PreATP-grasp domain"/>
    <property type="match status" value="1"/>
</dbReference>
<dbReference type="InterPro" id="IPR005615">
    <property type="entry name" value="Glutathione_synthase"/>
</dbReference>
<protein>
    <recommendedName>
        <fullName evidence="9">Glutathione synthetase</fullName>
        <shortName evidence="9">GSH-S</shortName>
        <ecNumber evidence="9">6.3.2.3</ecNumber>
    </recommendedName>
</protein>
<feature type="binding site" evidence="10">
    <location>
        <begin position="443"/>
        <end position="446"/>
    </location>
    <ligand>
        <name>ATP</name>
        <dbReference type="ChEBI" id="CHEBI:30616"/>
    </ligand>
</feature>
<dbReference type="Gene3D" id="3.40.50.1760">
    <property type="entry name" value="Glutathione synthase, substrate-binding domain superfamily, eukaryotic"/>
    <property type="match status" value="1"/>
</dbReference>
<dbReference type="InterPro" id="IPR016185">
    <property type="entry name" value="PreATP-grasp_dom_sf"/>
</dbReference>
<evidence type="ECO:0000256" key="6">
    <source>
        <dbReference type="ARBA" id="ARBA00022741"/>
    </source>
</evidence>
<keyword evidence="5 9" id="KW-0479">Metal-binding</keyword>
<evidence type="ECO:0000256" key="3">
    <source>
        <dbReference type="ARBA" id="ARBA00022598"/>
    </source>
</evidence>
<feature type="binding site" evidence="11">
    <location>
        <position position="414"/>
    </location>
    <ligand>
        <name>Mg(2+)</name>
        <dbReference type="ChEBI" id="CHEBI:18420"/>
    </ligand>
</feature>
<dbReference type="Proteomes" id="UP000785200">
    <property type="component" value="Unassembled WGS sequence"/>
</dbReference>
<evidence type="ECO:0000256" key="2">
    <source>
        <dbReference type="ARBA" id="ARBA00010385"/>
    </source>
</evidence>
<keyword evidence="7 9" id="KW-0067">ATP-binding</keyword>
<dbReference type="InterPro" id="IPR014709">
    <property type="entry name" value="Glutathione_synthase_C_euk"/>
</dbReference>
<feature type="binding site" evidence="10">
    <location>
        <position position="504"/>
    </location>
    <ligand>
        <name>ATP</name>
        <dbReference type="ChEBI" id="CHEBI:30616"/>
    </ligand>
</feature>
<keyword evidence="4 9" id="KW-0317">Glutathione biosynthesis</keyword>
<keyword evidence="8 9" id="KW-0460">Magnesium</keyword>
<comment type="similarity">
    <text evidence="2 9">Belongs to the eukaryotic GSH synthase family.</text>
</comment>
<organism evidence="13 14">
    <name type="scientific">Hyphodiscus hymeniophilus</name>
    <dbReference type="NCBI Taxonomy" id="353542"/>
    <lineage>
        <taxon>Eukaryota</taxon>
        <taxon>Fungi</taxon>
        <taxon>Dikarya</taxon>
        <taxon>Ascomycota</taxon>
        <taxon>Pezizomycotina</taxon>
        <taxon>Leotiomycetes</taxon>
        <taxon>Helotiales</taxon>
        <taxon>Hyphodiscaceae</taxon>
        <taxon>Hyphodiscus</taxon>
    </lineage>
</organism>
<dbReference type="InterPro" id="IPR004887">
    <property type="entry name" value="GSH_synth_subst-bd"/>
</dbReference>
<dbReference type="OrthoDB" id="2020073at2759"/>
<evidence type="ECO:0000256" key="9">
    <source>
        <dbReference type="PIRNR" id="PIRNR001558"/>
    </source>
</evidence>
<evidence type="ECO:0000256" key="5">
    <source>
        <dbReference type="ARBA" id="ARBA00022723"/>
    </source>
</evidence>
<feature type="binding site" evidence="10">
    <location>
        <position position="469"/>
    </location>
    <ligand>
        <name>ATP</name>
        <dbReference type="ChEBI" id="CHEBI:30616"/>
    </ligand>
</feature>
<dbReference type="EMBL" id="VNKQ01000007">
    <property type="protein sequence ID" value="KAG0649950.1"/>
    <property type="molecule type" value="Genomic_DNA"/>
</dbReference>
<dbReference type="EC" id="6.3.2.3" evidence="9"/>
<dbReference type="InterPro" id="IPR037013">
    <property type="entry name" value="GSH-S_sub-bd_sf"/>
</dbReference>